<protein>
    <recommendedName>
        <fullName evidence="9">FYVE-type domain-containing protein</fullName>
    </recommendedName>
</protein>
<dbReference type="SUPFAM" id="SSF57903">
    <property type="entry name" value="FYVE/PHD zinc finger"/>
    <property type="match status" value="2"/>
</dbReference>
<dbReference type="CDD" id="cd15737">
    <property type="entry name" value="FYVE2_Vac1p_like"/>
    <property type="match status" value="1"/>
</dbReference>
<dbReference type="Proteomes" id="UP000008066">
    <property type="component" value="Unassembled WGS sequence"/>
</dbReference>
<evidence type="ECO:0000256" key="3">
    <source>
        <dbReference type="ARBA" id="ARBA00022771"/>
    </source>
</evidence>
<dbReference type="RefSeq" id="XP_006696783.1">
    <property type="nucleotide sequence ID" value="XM_006696720.1"/>
</dbReference>
<dbReference type="AlphaFoldDB" id="G0SG26"/>
<dbReference type="OrthoDB" id="166134at2759"/>
<dbReference type="InterPro" id="IPR011011">
    <property type="entry name" value="Znf_FYVE_PHD"/>
</dbReference>
<keyword evidence="11" id="KW-1185">Reference proteome</keyword>
<dbReference type="Pfam" id="PF01363">
    <property type="entry name" value="FYVE"/>
    <property type="match status" value="1"/>
</dbReference>
<dbReference type="KEGG" id="cthr:CTHT_0064800"/>
<gene>
    <name evidence="10" type="ORF">CTHT_0064800</name>
</gene>
<dbReference type="STRING" id="759272.G0SG26"/>
<dbReference type="SUPFAM" id="SSF140125">
    <property type="entry name" value="Rabenosyn-5 Rab-binding domain-like"/>
    <property type="match status" value="1"/>
</dbReference>
<feature type="compositionally biased region" description="Gly residues" evidence="8">
    <location>
        <begin position="1"/>
        <end position="16"/>
    </location>
</feature>
<feature type="compositionally biased region" description="Low complexity" evidence="8">
    <location>
        <begin position="48"/>
        <end position="60"/>
    </location>
</feature>
<feature type="region of interest" description="Disordered" evidence="8">
    <location>
        <begin position="1"/>
        <end position="60"/>
    </location>
</feature>
<keyword evidence="2" id="KW-0227">DNA damage</keyword>
<dbReference type="HOGENOM" id="CLU_026440_1_0_1"/>
<dbReference type="OMA" id="DDVHQNL"/>
<proteinExistence type="predicted"/>
<dbReference type="InterPro" id="IPR036531">
    <property type="entry name" value="Rbsn_Rab-bd_sf"/>
</dbReference>
<organism evidence="11">
    <name type="scientific">Chaetomium thermophilum (strain DSM 1495 / CBS 144.50 / IMI 039719)</name>
    <name type="common">Thermochaetoides thermophila</name>
    <dbReference type="NCBI Taxonomy" id="759272"/>
    <lineage>
        <taxon>Eukaryota</taxon>
        <taxon>Fungi</taxon>
        <taxon>Dikarya</taxon>
        <taxon>Ascomycota</taxon>
        <taxon>Pezizomycotina</taxon>
        <taxon>Sordariomycetes</taxon>
        <taxon>Sordariomycetidae</taxon>
        <taxon>Sordariales</taxon>
        <taxon>Chaetomiaceae</taxon>
        <taxon>Thermochaetoides</taxon>
    </lineage>
</organism>
<reference evidence="10 11" key="1">
    <citation type="journal article" date="2011" name="Cell">
        <title>Insight into structure and assembly of the nuclear pore complex by utilizing the genome of a eukaryotic thermophile.</title>
        <authorList>
            <person name="Amlacher S."/>
            <person name="Sarges P."/>
            <person name="Flemming D."/>
            <person name="van Noort V."/>
            <person name="Kunze R."/>
            <person name="Devos D.P."/>
            <person name="Arumugam M."/>
            <person name="Bork P."/>
            <person name="Hurt E."/>
        </authorList>
    </citation>
    <scope>NUCLEOTIDE SEQUENCE [LARGE SCALE GENOMIC DNA]</scope>
    <source>
        <strain evidence="11">DSM 1495 / CBS 144.50 / IMI 039719</strain>
    </source>
</reference>
<keyword evidence="5" id="KW-0234">DNA repair</keyword>
<keyword evidence="3 6" id="KW-0863">Zinc-finger</keyword>
<evidence type="ECO:0000313" key="10">
    <source>
        <dbReference type="EMBL" id="EGS17165.1"/>
    </source>
</evidence>
<dbReference type="SMART" id="SM00064">
    <property type="entry name" value="FYVE"/>
    <property type="match status" value="2"/>
</dbReference>
<sequence>MSGRKLGGGRVLGSGRGLAPPAPAHHPRAVSPFAPSDSSTVSAHSRNSTPVSLSPASSSPLPDYAQDLVSNVVTGNSVPTNGSGSGVRTRLACPICEEEMVTLLQLNRHLDDAHQELPEAEQVEVKSWFDKQVLKAKRFQPLSIINQKLRGLEVFESNESNPVAVHTTPGRPLEVVDPEELVTRKHWQRPTGHDTCTDPLCDRKLGPLSGMVNCRKCGRLFCEEHTMYQMKLSRSANHEPVRAIRTKKVDRQRLEVQRLEKRLTKLTKLIAEAAPLDSNGNAGLLAPLARQRSQRKMLEQSVVTWEDDAAAPRCPFCKQEFRPLTFRRHHCRICGRVVCADPQTGCSTEVGLNVSKQSIAQSPPDQRAYETLRQFEHGIRSLIPTYHRALQALQPSSHGKGDWSYKPPASQAQIQEAARLRKRLTDAFAKYDLAAKRIRNLKTDSPTQQRLQRAIYAYASSFLHENLLPLKSVPTILRTQPPNHRRLTSGANGTAHTASPLNNGESVSSNTETASIGGVSEVSSSTVAATLEHEEKEAREKLVILEEQRFMVQEMLSNARQARRFEEVSALVRNLEELDAEIEAAKRVVSGIEEKWEGLYQGFGS</sequence>
<dbReference type="InterPro" id="IPR021565">
    <property type="entry name" value="Rbsn_Rab-bd"/>
</dbReference>
<evidence type="ECO:0000256" key="4">
    <source>
        <dbReference type="ARBA" id="ARBA00022833"/>
    </source>
</evidence>
<accession>G0SG26</accession>
<dbReference type="InterPro" id="IPR052727">
    <property type="entry name" value="Rab4/Rab5_effector"/>
</dbReference>
<dbReference type="Gene3D" id="3.30.40.10">
    <property type="entry name" value="Zinc/RING finger domain, C3HC4 (zinc finger)"/>
    <property type="match status" value="2"/>
</dbReference>
<evidence type="ECO:0000256" key="8">
    <source>
        <dbReference type="SAM" id="MobiDB-lite"/>
    </source>
</evidence>
<keyword evidence="7" id="KW-0175">Coiled coil</keyword>
<dbReference type="SMART" id="SM00734">
    <property type="entry name" value="ZnF_Rad18"/>
    <property type="match status" value="1"/>
</dbReference>
<dbReference type="eggNOG" id="KOG1842">
    <property type="taxonomic scope" value="Eukaryota"/>
</dbReference>
<dbReference type="GO" id="GO:0003677">
    <property type="term" value="F:DNA binding"/>
    <property type="evidence" value="ECO:0007669"/>
    <property type="project" value="InterPro"/>
</dbReference>
<dbReference type="PANTHER" id="PTHR13510">
    <property type="entry name" value="FYVE-FINGER-CONTAINING RAB5 EFFECTOR PROTEIN RABENOSYN-5-RELATED"/>
    <property type="match status" value="1"/>
</dbReference>
<dbReference type="GO" id="GO:0006281">
    <property type="term" value="P:DNA repair"/>
    <property type="evidence" value="ECO:0007669"/>
    <property type="project" value="UniProtKB-KW"/>
</dbReference>
<dbReference type="InterPro" id="IPR017455">
    <property type="entry name" value="Znf_FYVE-rel"/>
</dbReference>
<dbReference type="InterPro" id="IPR013083">
    <property type="entry name" value="Znf_RING/FYVE/PHD"/>
</dbReference>
<feature type="coiled-coil region" evidence="7">
    <location>
        <begin position="528"/>
        <end position="595"/>
    </location>
</feature>
<evidence type="ECO:0000256" key="1">
    <source>
        <dbReference type="ARBA" id="ARBA00022723"/>
    </source>
</evidence>
<dbReference type="InterPro" id="IPR006642">
    <property type="entry name" value="Rad18_UBZ4"/>
</dbReference>
<dbReference type="EMBL" id="GL988047">
    <property type="protein sequence ID" value="EGS17165.1"/>
    <property type="molecule type" value="Genomic_DNA"/>
</dbReference>
<evidence type="ECO:0000256" key="5">
    <source>
        <dbReference type="ARBA" id="ARBA00023204"/>
    </source>
</evidence>
<feature type="domain" description="FYVE-type" evidence="9">
    <location>
        <begin position="308"/>
        <end position="349"/>
    </location>
</feature>
<dbReference type="GeneID" id="18260518"/>
<evidence type="ECO:0000256" key="7">
    <source>
        <dbReference type="SAM" id="Coils"/>
    </source>
</evidence>
<feature type="region of interest" description="Disordered" evidence="8">
    <location>
        <begin position="480"/>
        <end position="519"/>
    </location>
</feature>
<keyword evidence="4" id="KW-0862">Zinc</keyword>
<evidence type="ECO:0000313" key="11">
    <source>
        <dbReference type="Proteomes" id="UP000008066"/>
    </source>
</evidence>
<feature type="compositionally biased region" description="Polar residues" evidence="8">
    <location>
        <begin position="36"/>
        <end position="47"/>
    </location>
</feature>
<keyword evidence="1" id="KW-0479">Metal-binding</keyword>
<evidence type="ECO:0000259" key="9">
    <source>
        <dbReference type="PROSITE" id="PS50178"/>
    </source>
</evidence>
<evidence type="ECO:0000256" key="6">
    <source>
        <dbReference type="PROSITE-ProRule" id="PRU00091"/>
    </source>
</evidence>
<dbReference type="GO" id="GO:0008270">
    <property type="term" value="F:zinc ion binding"/>
    <property type="evidence" value="ECO:0007669"/>
    <property type="project" value="UniProtKB-KW"/>
</dbReference>
<name>G0SG26_CHATD</name>
<dbReference type="PANTHER" id="PTHR13510:SF44">
    <property type="entry name" value="RABENOSYN-5"/>
    <property type="match status" value="1"/>
</dbReference>
<evidence type="ECO:0000256" key="2">
    <source>
        <dbReference type="ARBA" id="ARBA00022763"/>
    </source>
</evidence>
<dbReference type="InterPro" id="IPR000306">
    <property type="entry name" value="Znf_FYVE"/>
</dbReference>
<dbReference type="PROSITE" id="PS50178">
    <property type="entry name" value="ZF_FYVE"/>
    <property type="match status" value="1"/>
</dbReference>
<dbReference type="Pfam" id="PF11464">
    <property type="entry name" value="Rbsn"/>
    <property type="match status" value="1"/>
</dbReference>
<feature type="compositionally biased region" description="Polar residues" evidence="8">
    <location>
        <begin position="489"/>
        <end position="513"/>
    </location>
</feature>
<dbReference type="Gene3D" id="4.10.860.20">
    <property type="entry name" value="Rabenosyn, Rab binding domain"/>
    <property type="match status" value="1"/>
</dbReference>